<dbReference type="AlphaFoldDB" id="E0VDB3"/>
<dbReference type="InterPro" id="IPR042178">
    <property type="entry name" value="Serpin_sf_1"/>
</dbReference>
<dbReference type="EMBL" id="DS235072">
    <property type="protein sequence ID" value="EEB11369.1"/>
    <property type="molecule type" value="Genomic_DNA"/>
</dbReference>
<dbReference type="RefSeq" id="XP_002424107.1">
    <property type="nucleotide sequence ID" value="XM_002424062.1"/>
</dbReference>
<dbReference type="SUPFAM" id="SSF56574">
    <property type="entry name" value="Serpins"/>
    <property type="match status" value="1"/>
</dbReference>
<dbReference type="PANTHER" id="PTHR11461">
    <property type="entry name" value="SERINE PROTEASE INHIBITOR, SERPIN"/>
    <property type="match status" value="1"/>
</dbReference>
<sequence length="265" mass="30597">MNPTNIINEWVKNVTRNRFTELMTLPISTNLISLMANVVYFKGSWEIPFDPDYTQPGLFYKNENEKIQVDYMYGEQEILYGNTSDYQLIGLPYKTRQVVMYILLPNGKFSSRVAMKQFNAMASSAKLENVTLVLPKVKLTTTISVKDAIFKYLKSFNSRKYDYGKSNKNFHDFKSHKTVGPDYSNSEKKNDFDMSEASDDARFKIDDILHKVSMQVDELGTELIAATTTLVDHVGNDFIIRVNRPFLFFIRHESSEAHLFWGCVP</sequence>
<dbReference type="Proteomes" id="UP000009046">
    <property type="component" value="Unassembled WGS sequence"/>
</dbReference>
<dbReference type="OrthoDB" id="8196972at2759"/>
<proteinExistence type="inferred from homology"/>
<dbReference type="CDD" id="cd00172">
    <property type="entry name" value="serpin"/>
    <property type="match status" value="1"/>
</dbReference>
<evidence type="ECO:0000313" key="6">
    <source>
        <dbReference type="EMBL" id="EEB11369.1"/>
    </source>
</evidence>
<name>E0VDB3_PEDHC</name>
<dbReference type="GO" id="GO:0005615">
    <property type="term" value="C:extracellular space"/>
    <property type="evidence" value="ECO:0007669"/>
    <property type="project" value="InterPro"/>
</dbReference>
<dbReference type="InParanoid" id="E0VDB3"/>
<dbReference type="OMA" id="YHNDAND"/>
<dbReference type="InterPro" id="IPR036186">
    <property type="entry name" value="Serpin_sf"/>
</dbReference>
<keyword evidence="2" id="KW-0646">Protease inhibitor</keyword>
<evidence type="ECO:0000256" key="4">
    <source>
        <dbReference type="RuleBase" id="RU000411"/>
    </source>
</evidence>
<keyword evidence="8" id="KW-1185">Reference proteome</keyword>
<dbReference type="CTD" id="8238230"/>
<dbReference type="InterPro" id="IPR042185">
    <property type="entry name" value="Serpin_sf_2"/>
</dbReference>
<dbReference type="Gene3D" id="3.30.497.10">
    <property type="entry name" value="Antithrombin, subunit I, domain 2"/>
    <property type="match status" value="1"/>
</dbReference>
<dbReference type="KEGG" id="phu:Phum_PHUM108970"/>
<reference evidence="6" key="2">
    <citation type="submission" date="2007-04" db="EMBL/GenBank/DDBJ databases">
        <title>The genome of the human body louse.</title>
        <authorList>
            <consortium name="The Human Body Louse Genome Consortium"/>
            <person name="Kirkness E."/>
            <person name="Walenz B."/>
            <person name="Hass B."/>
            <person name="Bruggner R."/>
            <person name="Strausberg R."/>
        </authorList>
    </citation>
    <scope>NUCLEOTIDE SEQUENCE</scope>
    <source>
        <strain evidence="6">USDA</strain>
    </source>
</reference>
<dbReference type="SMART" id="SM00093">
    <property type="entry name" value="SERPIN"/>
    <property type="match status" value="1"/>
</dbReference>
<organism>
    <name type="scientific">Pediculus humanus subsp. corporis</name>
    <name type="common">Body louse</name>
    <dbReference type="NCBI Taxonomy" id="121224"/>
    <lineage>
        <taxon>Eukaryota</taxon>
        <taxon>Metazoa</taxon>
        <taxon>Ecdysozoa</taxon>
        <taxon>Arthropoda</taxon>
        <taxon>Hexapoda</taxon>
        <taxon>Insecta</taxon>
        <taxon>Pterygota</taxon>
        <taxon>Neoptera</taxon>
        <taxon>Paraneoptera</taxon>
        <taxon>Psocodea</taxon>
        <taxon>Troctomorpha</taxon>
        <taxon>Phthiraptera</taxon>
        <taxon>Anoplura</taxon>
        <taxon>Pediculidae</taxon>
        <taxon>Pediculus</taxon>
    </lineage>
</organism>
<dbReference type="VEuPathDB" id="VectorBase:PHUM108970"/>
<protein>
    <submittedName>
        <fullName evidence="6 7">Leukocyte elastase inhibitor, putative</fullName>
    </submittedName>
</protein>
<dbReference type="eggNOG" id="KOG2392">
    <property type="taxonomic scope" value="Eukaryota"/>
</dbReference>
<dbReference type="EnsemblMetazoa" id="PHUM108970-RA">
    <property type="protein sequence ID" value="PHUM108970-PA"/>
    <property type="gene ID" value="PHUM108970"/>
</dbReference>
<dbReference type="GeneID" id="8238230"/>
<dbReference type="PROSITE" id="PS00284">
    <property type="entry name" value="SERPIN"/>
    <property type="match status" value="1"/>
</dbReference>
<dbReference type="GO" id="GO:0004867">
    <property type="term" value="F:serine-type endopeptidase inhibitor activity"/>
    <property type="evidence" value="ECO:0007669"/>
    <property type="project" value="UniProtKB-KW"/>
</dbReference>
<dbReference type="EMBL" id="AAZO01001288">
    <property type="status" value="NOT_ANNOTATED_CDS"/>
    <property type="molecule type" value="Genomic_DNA"/>
</dbReference>
<dbReference type="Pfam" id="PF00079">
    <property type="entry name" value="Serpin"/>
    <property type="match status" value="1"/>
</dbReference>
<evidence type="ECO:0000256" key="2">
    <source>
        <dbReference type="ARBA" id="ARBA00022690"/>
    </source>
</evidence>
<dbReference type="PANTHER" id="PTHR11461:SF211">
    <property type="entry name" value="GH10112P-RELATED"/>
    <property type="match status" value="1"/>
</dbReference>
<evidence type="ECO:0000256" key="1">
    <source>
        <dbReference type="ARBA" id="ARBA00009500"/>
    </source>
</evidence>
<gene>
    <name evidence="7" type="primary">8238230</name>
    <name evidence="6" type="ORF">Phum_PHUM108970</name>
</gene>
<feature type="domain" description="Serpin" evidence="5">
    <location>
        <begin position="1"/>
        <end position="265"/>
    </location>
</feature>
<reference evidence="7" key="3">
    <citation type="submission" date="2020-05" db="UniProtKB">
        <authorList>
            <consortium name="EnsemblMetazoa"/>
        </authorList>
    </citation>
    <scope>IDENTIFICATION</scope>
    <source>
        <strain evidence="7">USDA</strain>
    </source>
</reference>
<keyword evidence="3" id="KW-0722">Serine protease inhibitor</keyword>
<dbReference type="InterPro" id="IPR023796">
    <property type="entry name" value="Serpin_dom"/>
</dbReference>
<dbReference type="HOGENOM" id="CLU_023330_6_0_1"/>
<evidence type="ECO:0000256" key="3">
    <source>
        <dbReference type="ARBA" id="ARBA00022900"/>
    </source>
</evidence>
<dbReference type="InterPro" id="IPR023795">
    <property type="entry name" value="Serpin_CS"/>
</dbReference>
<comment type="similarity">
    <text evidence="1 4">Belongs to the serpin family.</text>
</comment>
<evidence type="ECO:0000313" key="7">
    <source>
        <dbReference type="EnsemblMetazoa" id="PHUM108970-PA"/>
    </source>
</evidence>
<dbReference type="InterPro" id="IPR000215">
    <property type="entry name" value="Serpin_fam"/>
</dbReference>
<evidence type="ECO:0000313" key="8">
    <source>
        <dbReference type="Proteomes" id="UP000009046"/>
    </source>
</evidence>
<accession>E0VDB3</accession>
<evidence type="ECO:0000259" key="5">
    <source>
        <dbReference type="SMART" id="SM00093"/>
    </source>
</evidence>
<reference evidence="6" key="1">
    <citation type="submission" date="2007-04" db="EMBL/GenBank/DDBJ databases">
        <title>Annotation of Pediculus humanus corporis strain USDA.</title>
        <authorList>
            <person name="Kirkness E."/>
            <person name="Hannick L."/>
            <person name="Hass B."/>
            <person name="Bruggner R."/>
            <person name="Lawson D."/>
            <person name="Bidwell S."/>
            <person name="Joardar V."/>
            <person name="Caler E."/>
            <person name="Walenz B."/>
            <person name="Inman J."/>
            <person name="Schobel S."/>
            <person name="Galinsky K."/>
            <person name="Amedeo P."/>
            <person name="Strausberg R."/>
        </authorList>
    </citation>
    <scope>NUCLEOTIDE SEQUENCE</scope>
    <source>
        <strain evidence="6">USDA</strain>
    </source>
</reference>
<dbReference type="Gene3D" id="2.30.39.10">
    <property type="entry name" value="Alpha-1-antitrypsin, domain 1"/>
    <property type="match status" value="2"/>
</dbReference>